<dbReference type="GO" id="GO:0016740">
    <property type="term" value="F:transferase activity"/>
    <property type="evidence" value="ECO:0007669"/>
    <property type="project" value="UniProtKB-KW"/>
</dbReference>
<sequence length="290" mass="32331">MAGYSVVTFAFNEEANLGQTLASIRAATDDALVKVTVVANGCTDKTADVARQAMQAWEVPHQVIELALGDKCNAWNTYVYDHLPEADVHFFVDSDVTFSDRAFPQLYGQLTQSPGMNAVTGLPCSGRNAPQYLELATQYSCLFGNLYGLTHEFLQRLKGQGIRLPVGLSWIDAQITKLVNDNLEYAKDDYRGRVTFVAGVGYRFESLKPWKPDHIRLYINRICRYKAGQLQEPYLDALPFVDWPETMEPINRTILEKGLSLRSLGKLAPLRARIVRRLGKKLASPSGAPS</sequence>
<dbReference type="Proteomes" id="UP000591735">
    <property type="component" value="Unassembled WGS sequence"/>
</dbReference>
<gene>
    <name evidence="1" type="ORF">HNR38_001170</name>
</gene>
<dbReference type="Pfam" id="PF13641">
    <property type="entry name" value="Glyco_tranf_2_3"/>
    <property type="match status" value="1"/>
</dbReference>
<keyword evidence="2" id="KW-1185">Reference proteome</keyword>
<dbReference type="RefSeq" id="WP_183700711.1">
    <property type="nucleotide sequence ID" value="NZ_JACHFE010000002.1"/>
</dbReference>
<accession>A0A840UIU5</accession>
<comment type="caution">
    <text evidence="1">The sequence shown here is derived from an EMBL/GenBank/DDBJ whole genome shotgun (WGS) entry which is preliminary data.</text>
</comment>
<name>A0A840UIU5_9GAMM</name>
<dbReference type="EMBL" id="JACHFE010000002">
    <property type="protein sequence ID" value="MBB5320698.1"/>
    <property type="molecule type" value="Genomic_DNA"/>
</dbReference>
<organism evidence="1 2">
    <name type="scientific">Marinobacter oulmenensis</name>
    <dbReference type="NCBI Taxonomy" id="643747"/>
    <lineage>
        <taxon>Bacteria</taxon>
        <taxon>Pseudomonadati</taxon>
        <taxon>Pseudomonadota</taxon>
        <taxon>Gammaproteobacteria</taxon>
        <taxon>Pseudomonadales</taxon>
        <taxon>Marinobacteraceae</taxon>
        <taxon>Marinobacter</taxon>
    </lineage>
</organism>
<keyword evidence="1" id="KW-0808">Transferase</keyword>
<dbReference type="InterPro" id="IPR029044">
    <property type="entry name" value="Nucleotide-diphossugar_trans"/>
</dbReference>
<dbReference type="CDD" id="cd00761">
    <property type="entry name" value="Glyco_tranf_GTA_type"/>
    <property type="match status" value="1"/>
</dbReference>
<protein>
    <submittedName>
        <fullName evidence="1">Glycosyltransferase involved in cell wall biosynthesis</fullName>
    </submittedName>
</protein>
<proteinExistence type="predicted"/>
<dbReference type="Gene3D" id="3.90.550.10">
    <property type="entry name" value="Spore Coat Polysaccharide Biosynthesis Protein SpsA, Chain A"/>
    <property type="match status" value="1"/>
</dbReference>
<dbReference type="SUPFAM" id="SSF53448">
    <property type="entry name" value="Nucleotide-diphospho-sugar transferases"/>
    <property type="match status" value="1"/>
</dbReference>
<reference evidence="1 2" key="1">
    <citation type="submission" date="2020-08" db="EMBL/GenBank/DDBJ databases">
        <title>Genomic Encyclopedia of Type Strains, Phase IV (KMG-IV): sequencing the most valuable type-strain genomes for metagenomic binning, comparative biology and taxonomic classification.</title>
        <authorList>
            <person name="Goeker M."/>
        </authorList>
    </citation>
    <scope>NUCLEOTIDE SEQUENCE [LARGE SCALE GENOMIC DNA]</scope>
    <source>
        <strain evidence="1 2">DSM 22359</strain>
    </source>
</reference>
<evidence type="ECO:0000313" key="2">
    <source>
        <dbReference type="Proteomes" id="UP000591735"/>
    </source>
</evidence>
<evidence type="ECO:0000313" key="1">
    <source>
        <dbReference type="EMBL" id="MBB5320698.1"/>
    </source>
</evidence>
<dbReference type="AlphaFoldDB" id="A0A840UIU5"/>